<dbReference type="Gene3D" id="3.40.190.290">
    <property type="match status" value="1"/>
</dbReference>
<evidence type="ECO:0000256" key="3">
    <source>
        <dbReference type="ARBA" id="ARBA00023125"/>
    </source>
</evidence>
<organism evidence="6 7">
    <name type="scientific">Pendulispora brunnea</name>
    <dbReference type="NCBI Taxonomy" id="2905690"/>
    <lineage>
        <taxon>Bacteria</taxon>
        <taxon>Pseudomonadati</taxon>
        <taxon>Myxococcota</taxon>
        <taxon>Myxococcia</taxon>
        <taxon>Myxococcales</taxon>
        <taxon>Sorangiineae</taxon>
        <taxon>Pendulisporaceae</taxon>
        <taxon>Pendulispora</taxon>
    </lineage>
</organism>
<proteinExistence type="inferred from homology"/>
<dbReference type="InterPro" id="IPR000847">
    <property type="entry name" value="LysR_HTH_N"/>
</dbReference>
<protein>
    <submittedName>
        <fullName evidence="6">LysR family transcriptional regulator</fullName>
    </submittedName>
</protein>
<dbReference type="EMBL" id="CP089982">
    <property type="protein sequence ID" value="WXA98574.1"/>
    <property type="molecule type" value="Genomic_DNA"/>
</dbReference>
<dbReference type="PANTHER" id="PTHR30537">
    <property type="entry name" value="HTH-TYPE TRANSCRIPTIONAL REGULATOR"/>
    <property type="match status" value="1"/>
</dbReference>
<keyword evidence="4" id="KW-0804">Transcription</keyword>
<dbReference type="Gene3D" id="1.10.10.10">
    <property type="entry name" value="Winged helix-like DNA-binding domain superfamily/Winged helix DNA-binding domain"/>
    <property type="match status" value="1"/>
</dbReference>
<gene>
    <name evidence="6" type="ORF">LZC95_17295</name>
</gene>
<accession>A0ABZ2KNL7</accession>
<dbReference type="Pfam" id="PF00126">
    <property type="entry name" value="HTH_1"/>
    <property type="match status" value="1"/>
</dbReference>
<dbReference type="PROSITE" id="PS50931">
    <property type="entry name" value="HTH_LYSR"/>
    <property type="match status" value="1"/>
</dbReference>
<dbReference type="SUPFAM" id="SSF53850">
    <property type="entry name" value="Periplasmic binding protein-like II"/>
    <property type="match status" value="1"/>
</dbReference>
<dbReference type="InterPro" id="IPR005119">
    <property type="entry name" value="LysR_subst-bd"/>
</dbReference>
<evidence type="ECO:0000259" key="5">
    <source>
        <dbReference type="PROSITE" id="PS50931"/>
    </source>
</evidence>
<keyword evidence="3" id="KW-0238">DNA-binding</keyword>
<keyword evidence="2" id="KW-0805">Transcription regulation</keyword>
<name>A0ABZ2KNL7_9BACT</name>
<keyword evidence="7" id="KW-1185">Reference proteome</keyword>
<dbReference type="InterPro" id="IPR036390">
    <property type="entry name" value="WH_DNA-bd_sf"/>
</dbReference>
<dbReference type="InterPro" id="IPR058163">
    <property type="entry name" value="LysR-type_TF_proteobact-type"/>
</dbReference>
<evidence type="ECO:0000256" key="1">
    <source>
        <dbReference type="ARBA" id="ARBA00009437"/>
    </source>
</evidence>
<evidence type="ECO:0000313" key="7">
    <source>
        <dbReference type="Proteomes" id="UP001379533"/>
    </source>
</evidence>
<dbReference type="RefSeq" id="WP_394849188.1">
    <property type="nucleotide sequence ID" value="NZ_CP089982.1"/>
</dbReference>
<evidence type="ECO:0000313" key="6">
    <source>
        <dbReference type="EMBL" id="WXA98574.1"/>
    </source>
</evidence>
<sequence length="298" mass="32556">MKRPDLEWSDVRIFLAVASSGSYAKAAGHCGVSVMTVGRRIQALEAALGVPLMERMPVGYRPTSEGHALLPAATQMAAAADDLVRAANLRGPRVVRLSANEWDTMFVVRHIGALRAIVPKLEVEVQMAHQPPSLARREVDVVLTASIPAAGDLVTRKLGAMSFAIYGASKYVARHRLAHSEKRYTSCDWVGFDAEHEYMPVSRWLTERRRAPATFRFTNAVAILEGTRASVGLALLPCWIADSDASLVRVSPVLDDLTQTTYALFAHDRRRDTALRGSVDGLARVFRAQAAALRGGRE</sequence>
<reference evidence="6 7" key="1">
    <citation type="submission" date="2021-12" db="EMBL/GenBank/DDBJ databases">
        <title>Discovery of the Pendulisporaceae a myxobacterial family with distinct sporulation behavior and unique specialized metabolism.</title>
        <authorList>
            <person name="Garcia R."/>
            <person name="Popoff A."/>
            <person name="Bader C.D."/>
            <person name="Loehr J."/>
            <person name="Walesch S."/>
            <person name="Walt C."/>
            <person name="Boldt J."/>
            <person name="Bunk B."/>
            <person name="Haeckl F.J.F.P.J."/>
            <person name="Gunesch A.P."/>
            <person name="Birkelbach J."/>
            <person name="Nuebel U."/>
            <person name="Pietschmann T."/>
            <person name="Bach T."/>
            <person name="Mueller R."/>
        </authorList>
    </citation>
    <scope>NUCLEOTIDE SEQUENCE [LARGE SCALE GENOMIC DNA]</scope>
    <source>
        <strain evidence="6 7">MSr12523</strain>
    </source>
</reference>
<comment type="similarity">
    <text evidence="1">Belongs to the LysR transcriptional regulatory family.</text>
</comment>
<dbReference type="InterPro" id="IPR036388">
    <property type="entry name" value="WH-like_DNA-bd_sf"/>
</dbReference>
<evidence type="ECO:0000256" key="2">
    <source>
        <dbReference type="ARBA" id="ARBA00023015"/>
    </source>
</evidence>
<dbReference type="Proteomes" id="UP001379533">
    <property type="component" value="Chromosome"/>
</dbReference>
<dbReference type="Pfam" id="PF03466">
    <property type="entry name" value="LysR_substrate"/>
    <property type="match status" value="1"/>
</dbReference>
<dbReference type="PANTHER" id="PTHR30537:SF3">
    <property type="entry name" value="TRANSCRIPTIONAL REGULATORY PROTEIN"/>
    <property type="match status" value="1"/>
</dbReference>
<feature type="domain" description="HTH lysR-type" evidence="5">
    <location>
        <begin position="6"/>
        <end position="63"/>
    </location>
</feature>
<evidence type="ECO:0000256" key="4">
    <source>
        <dbReference type="ARBA" id="ARBA00023163"/>
    </source>
</evidence>
<dbReference type="SUPFAM" id="SSF46785">
    <property type="entry name" value="Winged helix' DNA-binding domain"/>
    <property type="match status" value="1"/>
</dbReference>